<reference evidence="1 2" key="1">
    <citation type="submission" date="2019-08" db="EMBL/GenBank/DDBJ databases">
        <authorList>
            <person name="Herpell B J."/>
        </authorList>
    </citation>
    <scope>NUCLEOTIDE SEQUENCE [LARGE SCALE GENOMIC DNA]</scope>
    <source>
        <strain evidence="2">Msb3</strain>
        <plasmid evidence="1 2">pI</plasmid>
    </source>
</reference>
<sequence>MICLPDYGLFLIDGTAPMISVALLGWRMSWERRFSVQTLTRCPKTFPPFGLFEWLAFMPVCLPPPGPGDRNDWLIRHFTYALRQTWNAWCTIASGMQENGRYVLSPMLLPTRTFWFDVPEHFGSFVAPRQTAT</sequence>
<proteinExistence type="predicted"/>
<evidence type="ECO:0000313" key="1">
    <source>
        <dbReference type="EMBL" id="VVD31078.1"/>
    </source>
</evidence>
<organism evidence="1 2">
    <name type="scientific">Paraburkholderia dioscoreae</name>
    <dbReference type="NCBI Taxonomy" id="2604047"/>
    <lineage>
        <taxon>Bacteria</taxon>
        <taxon>Pseudomonadati</taxon>
        <taxon>Pseudomonadota</taxon>
        <taxon>Betaproteobacteria</taxon>
        <taxon>Burkholderiales</taxon>
        <taxon>Burkholderiaceae</taxon>
        <taxon>Paraburkholderia</taxon>
    </lineage>
</organism>
<dbReference type="Proteomes" id="UP000325811">
    <property type="component" value="Plasmid pI"/>
</dbReference>
<keyword evidence="1" id="KW-0614">Plasmid</keyword>
<evidence type="ECO:0000313" key="2">
    <source>
        <dbReference type="Proteomes" id="UP000325811"/>
    </source>
</evidence>
<gene>
    <name evidence="1" type="ORF">PDMSB3_0242</name>
</gene>
<dbReference type="KEGG" id="pdio:PDMSB3_0242.2"/>
<geneLocation type="plasmid" evidence="1 2">
    <name>pI</name>
</geneLocation>
<accession>A0A5Q4ZL63</accession>
<keyword evidence="2" id="KW-1185">Reference proteome</keyword>
<dbReference type="AlphaFoldDB" id="A0A5Q4ZL63"/>
<protein>
    <submittedName>
        <fullName evidence="1">Uncharacterized protein</fullName>
    </submittedName>
</protein>
<name>A0A5Q4ZL63_9BURK</name>
<dbReference type="EMBL" id="LR699555">
    <property type="protein sequence ID" value="VVD31078.1"/>
    <property type="molecule type" value="Genomic_DNA"/>
</dbReference>